<protein>
    <submittedName>
        <fullName evidence="1">Uncharacterized protein</fullName>
    </submittedName>
</protein>
<gene>
    <name evidence="1" type="primary">Necator_chrI.g677</name>
    <name evidence="1" type="ORF">RB195_004555</name>
</gene>
<name>A0ABR1BIL1_NECAM</name>
<organism evidence="1 2">
    <name type="scientific">Necator americanus</name>
    <name type="common">Human hookworm</name>
    <dbReference type="NCBI Taxonomy" id="51031"/>
    <lineage>
        <taxon>Eukaryota</taxon>
        <taxon>Metazoa</taxon>
        <taxon>Ecdysozoa</taxon>
        <taxon>Nematoda</taxon>
        <taxon>Chromadorea</taxon>
        <taxon>Rhabditida</taxon>
        <taxon>Rhabditina</taxon>
        <taxon>Rhabditomorpha</taxon>
        <taxon>Strongyloidea</taxon>
        <taxon>Ancylostomatidae</taxon>
        <taxon>Bunostominae</taxon>
        <taxon>Necator</taxon>
    </lineage>
</organism>
<accession>A0ABR1BIL1</accession>
<proteinExistence type="predicted"/>
<evidence type="ECO:0000313" key="2">
    <source>
        <dbReference type="Proteomes" id="UP001303046"/>
    </source>
</evidence>
<sequence>MVFCVRTVAAESHNHRVASCPHACAASSFEDTHFTVRYSQRRKGASRNEVNLMAILSRLCGVFALGPS</sequence>
<reference evidence="1 2" key="1">
    <citation type="submission" date="2023-08" db="EMBL/GenBank/DDBJ databases">
        <title>A Necator americanus chromosomal reference genome.</title>
        <authorList>
            <person name="Ilik V."/>
            <person name="Petrzelkova K.J."/>
            <person name="Pardy F."/>
            <person name="Fuh T."/>
            <person name="Niatou-Singa F.S."/>
            <person name="Gouil Q."/>
            <person name="Baker L."/>
            <person name="Ritchie M.E."/>
            <person name="Jex A.R."/>
            <person name="Gazzola D."/>
            <person name="Li H."/>
            <person name="Toshio Fujiwara R."/>
            <person name="Zhan B."/>
            <person name="Aroian R.V."/>
            <person name="Pafco B."/>
            <person name="Schwarz E.M."/>
        </authorList>
    </citation>
    <scope>NUCLEOTIDE SEQUENCE [LARGE SCALE GENOMIC DNA]</scope>
    <source>
        <strain evidence="1 2">Aroian</strain>
        <tissue evidence="1">Whole animal</tissue>
    </source>
</reference>
<dbReference type="EMBL" id="JAVFWL010000001">
    <property type="protein sequence ID" value="KAK6726309.1"/>
    <property type="molecule type" value="Genomic_DNA"/>
</dbReference>
<evidence type="ECO:0000313" key="1">
    <source>
        <dbReference type="EMBL" id="KAK6726309.1"/>
    </source>
</evidence>
<keyword evidence="2" id="KW-1185">Reference proteome</keyword>
<comment type="caution">
    <text evidence="1">The sequence shown here is derived from an EMBL/GenBank/DDBJ whole genome shotgun (WGS) entry which is preliminary data.</text>
</comment>
<dbReference type="Proteomes" id="UP001303046">
    <property type="component" value="Unassembled WGS sequence"/>
</dbReference>